<dbReference type="GO" id="GO:0008080">
    <property type="term" value="F:N-acetyltransferase activity"/>
    <property type="evidence" value="ECO:0007669"/>
    <property type="project" value="TreeGrafter"/>
</dbReference>
<accession>A0AAV5R599</accession>
<gene>
    <name evidence="1" type="ORF">DAPK24_030600</name>
</gene>
<evidence type="ECO:0008006" key="3">
    <source>
        <dbReference type="Google" id="ProtNLM"/>
    </source>
</evidence>
<protein>
    <recommendedName>
        <fullName evidence="3">Condensation domain-containing protein</fullName>
    </recommendedName>
</protein>
<dbReference type="PANTHER" id="PTHR28037">
    <property type="entry name" value="ALCOHOL O-ACETYLTRANSFERASE 1-RELATED"/>
    <property type="match status" value="1"/>
</dbReference>
<dbReference type="InterPro" id="IPR010828">
    <property type="entry name" value="Atf2/Sli1-like"/>
</dbReference>
<proteinExistence type="predicted"/>
<dbReference type="EMBL" id="BTGB01000003">
    <property type="protein sequence ID" value="GMM46485.1"/>
    <property type="molecule type" value="Genomic_DNA"/>
</dbReference>
<dbReference type="PANTHER" id="PTHR28037:SF2">
    <property type="entry name" value="ACR018CP"/>
    <property type="match status" value="1"/>
</dbReference>
<sequence>MELSGYEACMPSRTNHGIYNNFIIGAQYNVELDLPKIAKAVKVLCLKYPHFSLTVGENYTSKYLKEYDILNCIEIIDDLSIDEILDKYTDFKFSYINKTPLWKVLLDGKSNTLFFVVDHSYFDGTAGKNFHSEFSKALDITINDGTIIKPSFKKYPKATDLMGFQERESSGGVSSKATYPQMDVKLMELPMYRHNHTIKHLNLENTNKLINLSRSKGFKLTGLIYYIASKSITKSFENEIENAKFCAMIPINSRFKVPKSEENDIITKFGLFFGKYFTTDDLNYIKENDFITISSNFQKALNDNIDKCMEQYEVFETNISKDRSLIDKSFQQMRDRNNTPLTTVAISNLGMLSDNKIGLVYFDQSMVDAAFGLHLISSNEGLSLNFTSHRAVPKDVYQNYVNNGIEIINELLKLE</sequence>
<organism evidence="1 2">
    <name type="scientific">Pichia kluyveri</name>
    <name type="common">Yeast</name>
    <dbReference type="NCBI Taxonomy" id="36015"/>
    <lineage>
        <taxon>Eukaryota</taxon>
        <taxon>Fungi</taxon>
        <taxon>Dikarya</taxon>
        <taxon>Ascomycota</taxon>
        <taxon>Saccharomycotina</taxon>
        <taxon>Pichiomycetes</taxon>
        <taxon>Pichiales</taxon>
        <taxon>Pichiaceae</taxon>
        <taxon>Pichia</taxon>
    </lineage>
</organism>
<name>A0AAV5R599_PICKL</name>
<dbReference type="AlphaFoldDB" id="A0AAV5R599"/>
<comment type="caution">
    <text evidence="1">The sequence shown here is derived from an EMBL/GenBank/DDBJ whole genome shotgun (WGS) entry which is preliminary data.</text>
</comment>
<reference evidence="1 2" key="1">
    <citation type="journal article" date="2023" name="Elife">
        <title>Identification of key yeast species and microbe-microbe interactions impacting larval growth of Drosophila in the wild.</title>
        <authorList>
            <person name="Mure A."/>
            <person name="Sugiura Y."/>
            <person name="Maeda R."/>
            <person name="Honda K."/>
            <person name="Sakurai N."/>
            <person name="Takahashi Y."/>
            <person name="Watada M."/>
            <person name="Katoh T."/>
            <person name="Gotoh A."/>
            <person name="Gotoh Y."/>
            <person name="Taniguchi I."/>
            <person name="Nakamura K."/>
            <person name="Hayashi T."/>
            <person name="Katayama T."/>
            <person name="Uemura T."/>
            <person name="Hattori Y."/>
        </authorList>
    </citation>
    <scope>NUCLEOTIDE SEQUENCE [LARGE SCALE GENOMIC DNA]</scope>
    <source>
        <strain evidence="1 2">PK-24</strain>
    </source>
</reference>
<keyword evidence="2" id="KW-1185">Reference proteome</keyword>
<dbReference type="InterPro" id="IPR052058">
    <property type="entry name" value="Alcohol_O-acetyltransferase"/>
</dbReference>
<dbReference type="Pfam" id="PF07247">
    <property type="entry name" value="AATase"/>
    <property type="match status" value="2"/>
</dbReference>
<evidence type="ECO:0000313" key="2">
    <source>
        <dbReference type="Proteomes" id="UP001378960"/>
    </source>
</evidence>
<evidence type="ECO:0000313" key="1">
    <source>
        <dbReference type="EMBL" id="GMM46485.1"/>
    </source>
</evidence>
<dbReference type="Proteomes" id="UP001378960">
    <property type="component" value="Unassembled WGS sequence"/>
</dbReference>